<dbReference type="UniPathway" id="UPA00049">
    <property type="reaction ID" value="UER00062"/>
</dbReference>
<dbReference type="InterPro" id="IPR036038">
    <property type="entry name" value="Aminotransferase-like"/>
</dbReference>
<dbReference type="EC" id="2.6.1.42" evidence="7"/>
<evidence type="ECO:0000256" key="4">
    <source>
        <dbReference type="ARBA" id="ARBA00004931"/>
    </source>
</evidence>
<dbReference type="GO" id="GO:0009097">
    <property type="term" value="P:isoleucine biosynthetic process"/>
    <property type="evidence" value="ECO:0007669"/>
    <property type="project" value="UniProtKB-UniPathway"/>
</dbReference>
<organism evidence="18 19">
    <name type="scientific">Prevotella disiens</name>
    <dbReference type="NCBI Taxonomy" id="28130"/>
    <lineage>
        <taxon>Bacteria</taxon>
        <taxon>Pseudomonadati</taxon>
        <taxon>Bacteroidota</taxon>
        <taxon>Bacteroidia</taxon>
        <taxon>Bacteroidales</taxon>
        <taxon>Prevotellaceae</taxon>
        <taxon>Prevotella</taxon>
    </lineage>
</organism>
<dbReference type="UniPathway" id="UPA00047">
    <property type="reaction ID" value="UER00058"/>
</dbReference>
<dbReference type="GO" id="GO:0052656">
    <property type="term" value="F:L-isoleucine-2-oxoglutarate transaminase activity"/>
    <property type="evidence" value="ECO:0007669"/>
    <property type="project" value="RHEA"/>
</dbReference>
<evidence type="ECO:0000256" key="14">
    <source>
        <dbReference type="ARBA" id="ARBA00048212"/>
    </source>
</evidence>
<dbReference type="InterPro" id="IPR005786">
    <property type="entry name" value="B_amino_transII"/>
</dbReference>
<evidence type="ECO:0000256" key="17">
    <source>
        <dbReference type="PIRSR" id="PIRSR006468-1"/>
    </source>
</evidence>
<comment type="function">
    <text evidence="2">Acts on leucine, isoleucine and valine.</text>
</comment>
<reference evidence="18 19" key="1">
    <citation type="submission" date="2018-06" db="EMBL/GenBank/DDBJ databases">
        <authorList>
            <consortium name="Pathogen Informatics"/>
            <person name="Doyle S."/>
        </authorList>
    </citation>
    <scope>NUCLEOTIDE SEQUENCE [LARGE SCALE GENOMIC DNA]</scope>
    <source>
        <strain evidence="18 19">NCTC11157</strain>
    </source>
</reference>
<evidence type="ECO:0000256" key="15">
    <source>
        <dbReference type="ARBA" id="ARBA00048798"/>
    </source>
</evidence>
<dbReference type="PANTHER" id="PTHR42825">
    <property type="entry name" value="AMINO ACID AMINOTRANSFERASE"/>
    <property type="match status" value="1"/>
</dbReference>
<evidence type="ECO:0000313" key="18">
    <source>
        <dbReference type="EMBL" id="SUB97825.1"/>
    </source>
</evidence>
<dbReference type="InterPro" id="IPR043132">
    <property type="entry name" value="BCAT-like_C"/>
</dbReference>
<comment type="similarity">
    <text evidence="6">Belongs to the class-IV pyridoxal-phosphate-dependent aminotransferase family.</text>
</comment>
<evidence type="ECO:0000256" key="7">
    <source>
        <dbReference type="ARBA" id="ARBA00013053"/>
    </source>
</evidence>
<protein>
    <recommendedName>
        <fullName evidence="8">Branched-chain-amino-acid aminotransferase</fullName>
        <ecNumber evidence="7">2.6.1.42</ecNumber>
    </recommendedName>
</protein>
<dbReference type="EMBL" id="UGTL01000002">
    <property type="protein sequence ID" value="SUB97825.1"/>
    <property type="molecule type" value="Genomic_DNA"/>
</dbReference>
<dbReference type="InterPro" id="IPR033939">
    <property type="entry name" value="BCAT_family"/>
</dbReference>
<dbReference type="FunFam" id="3.30.470.10:FF:000004">
    <property type="entry name" value="Branched-chain-amino-acid aminotransferase"/>
    <property type="match status" value="1"/>
</dbReference>
<evidence type="ECO:0000256" key="10">
    <source>
        <dbReference type="ARBA" id="ARBA00022605"/>
    </source>
</evidence>
<evidence type="ECO:0000256" key="13">
    <source>
        <dbReference type="ARBA" id="ARBA00023304"/>
    </source>
</evidence>
<evidence type="ECO:0000256" key="2">
    <source>
        <dbReference type="ARBA" id="ARBA00003109"/>
    </source>
</evidence>
<dbReference type="PIRSF" id="PIRSF006468">
    <property type="entry name" value="BCAT1"/>
    <property type="match status" value="1"/>
</dbReference>
<keyword evidence="12" id="KW-0663">Pyridoxal phosphate</keyword>
<dbReference type="NCBIfam" id="TIGR01123">
    <property type="entry name" value="ilvE_II"/>
    <property type="match status" value="1"/>
</dbReference>
<dbReference type="PANTHER" id="PTHR42825:SF2">
    <property type="entry name" value="BRANCHED-CHAIN-AMINO-ACID AMINOTRANSFERASE 3, CHLOROPLASTIC-RELATED"/>
    <property type="match status" value="1"/>
</dbReference>
<dbReference type="Pfam" id="PF01063">
    <property type="entry name" value="Aminotran_4"/>
    <property type="match status" value="1"/>
</dbReference>
<evidence type="ECO:0000256" key="6">
    <source>
        <dbReference type="ARBA" id="ARBA00009320"/>
    </source>
</evidence>
<comment type="cofactor">
    <cofactor evidence="1">
        <name>pyridoxal 5'-phosphate</name>
        <dbReference type="ChEBI" id="CHEBI:597326"/>
    </cofactor>
</comment>
<dbReference type="InterPro" id="IPR001544">
    <property type="entry name" value="Aminotrans_IV"/>
</dbReference>
<dbReference type="GeneID" id="91083721"/>
<evidence type="ECO:0000256" key="16">
    <source>
        <dbReference type="ARBA" id="ARBA00049229"/>
    </source>
</evidence>
<dbReference type="GO" id="GO:0009099">
    <property type="term" value="P:L-valine biosynthetic process"/>
    <property type="evidence" value="ECO:0007669"/>
    <property type="project" value="UniProtKB-UniPathway"/>
</dbReference>
<dbReference type="CDD" id="cd01557">
    <property type="entry name" value="BCAT_beta_family"/>
    <property type="match status" value="1"/>
</dbReference>
<dbReference type="InterPro" id="IPR043131">
    <property type="entry name" value="BCAT-like_N"/>
</dbReference>
<dbReference type="AlphaFoldDB" id="A0A379EGQ5"/>
<dbReference type="GO" id="GO:0052655">
    <property type="term" value="F:L-valine-2-oxoglutarate transaminase activity"/>
    <property type="evidence" value="ECO:0007669"/>
    <property type="project" value="RHEA"/>
</dbReference>
<keyword evidence="9 18" id="KW-0032">Aminotransferase</keyword>
<proteinExistence type="inferred from homology"/>
<dbReference type="NCBIfam" id="NF009897">
    <property type="entry name" value="PRK13357.1"/>
    <property type="match status" value="1"/>
</dbReference>
<accession>A0A379EGQ5</accession>
<dbReference type="GO" id="GO:0052654">
    <property type="term" value="F:L-leucine-2-oxoglutarate transaminase activity"/>
    <property type="evidence" value="ECO:0007669"/>
    <property type="project" value="RHEA"/>
</dbReference>
<comment type="catalytic activity">
    <reaction evidence="14">
        <text>L-valine + 2-oxoglutarate = 3-methyl-2-oxobutanoate + L-glutamate</text>
        <dbReference type="Rhea" id="RHEA:24813"/>
        <dbReference type="ChEBI" id="CHEBI:11851"/>
        <dbReference type="ChEBI" id="CHEBI:16810"/>
        <dbReference type="ChEBI" id="CHEBI:29985"/>
        <dbReference type="ChEBI" id="CHEBI:57762"/>
        <dbReference type="EC" id="2.6.1.42"/>
    </reaction>
</comment>
<comment type="pathway">
    <text evidence="3">Amino-acid biosynthesis; L-isoleucine biosynthesis; L-isoleucine from 2-oxobutanoate: step 4/4.</text>
</comment>
<evidence type="ECO:0000256" key="11">
    <source>
        <dbReference type="ARBA" id="ARBA00022679"/>
    </source>
</evidence>
<name>A0A379EGQ5_9BACT</name>
<feature type="modified residue" description="N6-(pyridoxal phosphate)lysine" evidence="17">
    <location>
        <position position="202"/>
    </location>
</feature>
<gene>
    <name evidence="18" type="primary">ilvE</name>
    <name evidence="18" type="ORF">NCTC11157_02623</name>
</gene>
<keyword evidence="11 18" id="KW-0808">Transferase</keyword>
<keyword evidence="13" id="KW-0100">Branched-chain amino acid biosynthesis</keyword>
<evidence type="ECO:0000256" key="12">
    <source>
        <dbReference type="ARBA" id="ARBA00022898"/>
    </source>
</evidence>
<sequence length="355" mass="39971">MVKFTPSLSENGVKKTYKFMKKIDWENLPFGYLRTDYNVRCYYRNGKWGEIEVTTDETLNIHMAATCLHYGQEAFEGMKAYRCPDGKIRLFRPEENAKRLQSTCRGIMMPEVPTDLFIEMVKKVVRLNQEFVPTYESGATLYIRPLLIGTGAQVGVKPTNEYLFVIFGTPVGPYFKGGFASNPYAIMRQFDRAAPLGTGTYKVGGNYAASLRANHLAHEKGYASEFYLDCKEKKYVDECGAANFFGIKNDTYITPKSTSILPSITNKSLMQIAEDLGMKVECRPVPEEELATFEEAGACGTAAVISPISRLDDLDEGKSYDFGEKPGPWSTKLYETLRGIQYGTIEDKHGWTMEV</sequence>
<comment type="pathway">
    <text evidence="4">Amino-acid biosynthesis; L-valine biosynthesis; L-valine from pyruvate: step 4/4.</text>
</comment>
<dbReference type="GO" id="GO:0009098">
    <property type="term" value="P:L-leucine biosynthetic process"/>
    <property type="evidence" value="ECO:0007669"/>
    <property type="project" value="UniProtKB-UniPathway"/>
</dbReference>
<comment type="catalytic activity">
    <reaction evidence="16">
        <text>L-leucine + 2-oxoglutarate = 4-methyl-2-oxopentanoate + L-glutamate</text>
        <dbReference type="Rhea" id="RHEA:18321"/>
        <dbReference type="ChEBI" id="CHEBI:16810"/>
        <dbReference type="ChEBI" id="CHEBI:17865"/>
        <dbReference type="ChEBI" id="CHEBI:29985"/>
        <dbReference type="ChEBI" id="CHEBI:57427"/>
        <dbReference type="EC" id="2.6.1.42"/>
    </reaction>
</comment>
<dbReference type="Gene3D" id="3.20.10.10">
    <property type="entry name" value="D-amino Acid Aminotransferase, subunit A, domain 2"/>
    <property type="match status" value="1"/>
</dbReference>
<evidence type="ECO:0000256" key="1">
    <source>
        <dbReference type="ARBA" id="ARBA00001933"/>
    </source>
</evidence>
<evidence type="ECO:0000256" key="8">
    <source>
        <dbReference type="ARBA" id="ARBA00018179"/>
    </source>
</evidence>
<dbReference type="Proteomes" id="UP000254072">
    <property type="component" value="Unassembled WGS sequence"/>
</dbReference>
<comment type="pathway">
    <text evidence="5">Amino-acid biosynthesis; L-leucine biosynthesis; L-leucine from 3-methyl-2-oxobutanoate: step 4/4.</text>
</comment>
<evidence type="ECO:0000313" key="19">
    <source>
        <dbReference type="Proteomes" id="UP000254072"/>
    </source>
</evidence>
<evidence type="ECO:0000256" key="3">
    <source>
        <dbReference type="ARBA" id="ARBA00004824"/>
    </source>
</evidence>
<dbReference type="UniPathway" id="UPA00048">
    <property type="reaction ID" value="UER00073"/>
</dbReference>
<dbReference type="Gene3D" id="3.30.470.10">
    <property type="match status" value="1"/>
</dbReference>
<keyword evidence="10" id="KW-0028">Amino-acid biosynthesis</keyword>
<dbReference type="RefSeq" id="WP_081686633.1">
    <property type="nucleotide sequence ID" value="NZ_CAUPLV010000038.1"/>
</dbReference>
<dbReference type="SUPFAM" id="SSF56752">
    <property type="entry name" value="D-aminoacid aminotransferase-like PLP-dependent enzymes"/>
    <property type="match status" value="1"/>
</dbReference>
<dbReference type="OrthoDB" id="9804984at2"/>
<evidence type="ECO:0000256" key="5">
    <source>
        <dbReference type="ARBA" id="ARBA00005072"/>
    </source>
</evidence>
<dbReference type="FunFam" id="3.20.10.10:FF:000006">
    <property type="entry name" value="Branched-chain amino acid aminotransferase"/>
    <property type="match status" value="1"/>
</dbReference>
<evidence type="ECO:0000256" key="9">
    <source>
        <dbReference type="ARBA" id="ARBA00022576"/>
    </source>
</evidence>
<comment type="catalytic activity">
    <reaction evidence="15">
        <text>L-isoleucine + 2-oxoglutarate = (S)-3-methyl-2-oxopentanoate + L-glutamate</text>
        <dbReference type="Rhea" id="RHEA:24801"/>
        <dbReference type="ChEBI" id="CHEBI:16810"/>
        <dbReference type="ChEBI" id="CHEBI:29985"/>
        <dbReference type="ChEBI" id="CHEBI:35146"/>
        <dbReference type="ChEBI" id="CHEBI:58045"/>
        <dbReference type="EC" id="2.6.1.42"/>
    </reaction>
</comment>